<sequence length="155" mass="17648">MYNMCSRRTFHVRAYVLCLSCFVTIPAFPKFQVVSSNLTETQSLPHMLRMPLRGSAIISRIWLRHDVQHGWYFLRSRSYLVAGADADASRSRPTVRKLLFRKLSLAGRDSLQLFGRRLGNAKARAGGTVKALVAFSQWRHDRPREAVNVNEGEIG</sequence>
<reference evidence="1" key="1">
    <citation type="journal article" date="2020" name="Stud. Mycol.">
        <title>101 Dothideomycetes genomes: a test case for predicting lifestyles and emergence of pathogens.</title>
        <authorList>
            <person name="Haridas S."/>
            <person name="Albert R."/>
            <person name="Binder M."/>
            <person name="Bloem J."/>
            <person name="Labutti K."/>
            <person name="Salamov A."/>
            <person name="Andreopoulos B."/>
            <person name="Baker S."/>
            <person name="Barry K."/>
            <person name="Bills G."/>
            <person name="Bluhm B."/>
            <person name="Cannon C."/>
            <person name="Castanera R."/>
            <person name="Culley D."/>
            <person name="Daum C."/>
            <person name="Ezra D."/>
            <person name="Gonzalez J."/>
            <person name="Henrissat B."/>
            <person name="Kuo A."/>
            <person name="Liang C."/>
            <person name="Lipzen A."/>
            <person name="Lutzoni F."/>
            <person name="Magnuson J."/>
            <person name="Mondo S."/>
            <person name="Nolan M."/>
            <person name="Ohm R."/>
            <person name="Pangilinan J."/>
            <person name="Park H.-J."/>
            <person name="Ramirez L."/>
            <person name="Alfaro M."/>
            <person name="Sun H."/>
            <person name="Tritt A."/>
            <person name="Yoshinaga Y."/>
            <person name="Zwiers L.-H."/>
            <person name="Turgeon B."/>
            <person name="Goodwin S."/>
            <person name="Spatafora J."/>
            <person name="Crous P."/>
            <person name="Grigoriev I."/>
        </authorList>
    </citation>
    <scope>NUCLEOTIDE SEQUENCE</scope>
    <source>
        <strain evidence="1">CBS 690.94</strain>
    </source>
</reference>
<proteinExistence type="predicted"/>
<gene>
    <name evidence="1" type="ORF">P171DRAFT_154296</name>
</gene>
<dbReference type="EMBL" id="MU001511">
    <property type="protein sequence ID" value="KAF2438670.1"/>
    <property type="molecule type" value="Genomic_DNA"/>
</dbReference>
<dbReference type="Proteomes" id="UP000799764">
    <property type="component" value="Unassembled WGS sequence"/>
</dbReference>
<protein>
    <submittedName>
        <fullName evidence="1">Uncharacterized protein</fullName>
    </submittedName>
</protein>
<keyword evidence="2" id="KW-1185">Reference proteome</keyword>
<comment type="caution">
    <text evidence="1">The sequence shown here is derived from an EMBL/GenBank/DDBJ whole genome shotgun (WGS) entry which is preliminary data.</text>
</comment>
<evidence type="ECO:0000313" key="2">
    <source>
        <dbReference type="Proteomes" id="UP000799764"/>
    </source>
</evidence>
<organism evidence="1 2">
    <name type="scientific">Karstenula rhodostoma CBS 690.94</name>
    <dbReference type="NCBI Taxonomy" id="1392251"/>
    <lineage>
        <taxon>Eukaryota</taxon>
        <taxon>Fungi</taxon>
        <taxon>Dikarya</taxon>
        <taxon>Ascomycota</taxon>
        <taxon>Pezizomycotina</taxon>
        <taxon>Dothideomycetes</taxon>
        <taxon>Pleosporomycetidae</taxon>
        <taxon>Pleosporales</taxon>
        <taxon>Massarineae</taxon>
        <taxon>Didymosphaeriaceae</taxon>
        <taxon>Karstenula</taxon>
    </lineage>
</organism>
<dbReference type="AlphaFoldDB" id="A0A9P4P5C9"/>
<name>A0A9P4P5C9_9PLEO</name>
<evidence type="ECO:0000313" key="1">
    <source>
        <dbReference type="EMBL" id="KAF2438670.1"/>
    </source>
</evidence>
<accession>A0A9P4P5C9</accession>